<evidence type="ECO:0000256" key="6">
    <source>
        <dbReference type="ARBA" id="ARBA00022592"/>
    </source>
</evidence>
<dbReference type="GO" id="GO:0043190">
    <property type="term" value="C:ATP-binding cassette (ABC) transporter complex"/>
    <property type="evidence" value="ECO:0007669"/>
    <property type="project" value="InterPro"/>
</dbReference>
<dbReference type="Proteomes" id="UP000787568">
    <property type="component" value="Unassembled WGS sequence"/>
</dbReference>
<evidence type="ECO:0000259" key="9">
    <source>
        <dbReference type="Pfam" id="PF12849"/>
    </source>
</evidence>
<proteinExistence type="inferred from homology"/>
<gene>
    <name evidence="10" type="ORF">I8747_03620</name>
</gene>
<dbReference type="SUPFAM" id="SSF53850">
    <property type="entry name" value="Periplasmic binding protein-like II"/>
    <property type="match status" value="1"/>
</dbReference>
<dbReference type="RefSeq" id="WP_053268932.1">
    <property type="nucleotide sequence ID" value="NZ_JAEEFW010000001.1"/>
</dbReference>
<comment type="similarity">
    <text evidence="2 7">Belongs to the PstS family.</text>
</comment>
<dbReference type="InterPro" id="IPR050962">
    <property type="entry name" value="Phosphate-bind_PstS"/>
</dbReference>
<feature type="signal peptide" evidence="8">
    <location>
        <begin position="1"/>
        <end position="23"/>
    </location>
</feature>
<feature type="domain" description="PBP" evidence="9">
    <location>
        <begin position="18"/>
        <end position="321"/>
    </location>
</feature>
<dbReference type="GO" id="GO:0035435">
    <property type="term" value="P:phosphate ion transmembrane transport"/>
    <property type="evidence" value="ECO:0007669"/>
    <property type="project" value="InterPro"/>
</dbReference>
<comment type="function">
    <text evidence="1 7">Part of the ABC transporter complex PstSACB involved in phosphate import.</text>
</comment>
<dbReference type="GO" id="GO:0042301">
    <property type="term" value="F:phosphate ion binding"/>
    <property type="evidence" value="ECO:0007669"/>
    <property type="project" value="InterPro"/>
</dbReference>
<evidence type="ECO:0000256" key="1">
    <source>
        <dbReference type="ARBA" id="ARBA00002841"/>
    </source>
</evidence>
<evidence type="ECO:0000256" key="5">
    <source>
        <dbReference type="ARBA" id="ARBA00022448"/>
    </source>
</evidence>
<dbReference type="InterPro" id="IPR005673">
    <property type="entry name" value="ABC_phos-bd_PstS"/>
</dbReference>
<dbReference type="InterPro" id="IPR024370">
    <property type="entry name" value="PBP_domain"/>
</dbReference>
<sequence>MFKRTMIAASLAVAALASAQSMAAVVGGGATLPQNLYGTTAGTGILASSTPGFNAYIGVGSGAGKQAFFNNDSTKFNLAAGINVDYAGSDSIVSLAERDAYNTSADKGRATFGPLIQIPAEATSVTVPYHVTGLTTLNLTSAQLADIFSGKITNWKNVVSGGVAGPDLPIKVVYRTDGSGTTEIFTTHLKAVKSTSVPAASNSFVTAVGFNPATNAPAGSTYIGVSGSGAVATAVANNDGAIGYVSPDFAEFNNAAKVVTVNGFLPTEVNVQLTLDTERPPTDPLSGKDVTNPLDWVPTFPNPSTGYPIVGYTNLVFSQCYKDAGDNLRIRNFLNAHYTGVNNTTVSGHSFIPLSPTWQAAVHNTFYNTTSALRVGNTNVCNGIGRPA</sequence>
<dbReference type="PANTHER" id="PTHR42996:SF1">
    <property type="entry name" value="PHOSPHATE-BINDING PROTEIN PSTS"/>
    <property type="match status" value="1"/>
</dbReference>
<evidence type="ECO:0000256" key="4">
    <source>
        <dbReference type="ARBA" id="ARBA00021889"/>
    </source>
</evidence>
<organism evidence="10 11">
    <name type="scientific">Pseudomonas chlororaphis subsp. aurantiaca</name>
    <dbReference type="NCBI Taxonomy" id="86192"/>
    <lineage>
        <taxon>Bacteria</taxon>
        <taxon>Pseudomonadati</taxon>
        <taxon>Pseudomonadota</taxon>
        <taxon>Gammaproteobacteria</taxon>
        <taxon>Pseudomonadales</taxon>
        <taxon>Pseudomonadaceae</taxon>
        <taxon>Pseudomonas</taxon>
    </lineage>
</organism>
<evidence type="ECO:0000256" key="8">
    <source>
        <dbReference type="SAM" id="SignalP"/>
    </source>
</evidence>
<comment type="subunit">
    <text evidence="3 7">The complex is composed of two ATP-binding proteins (PstB), two transmembrane proteins (PstC and PstA) and a solute-binding protein (PstS).</text>
</comment>
<evidence type="ECO:0000313" key="11">
    <source>
        <dbReference type="Proteomes" id="UP000787568"/>
    </source>
</evidence>
<evidence type="ECO:0000256" key="3">
    <source>
        <dbReference type="ARBA" id="ARBA00011529"/>
    </source>
</evidence>
<dbReference type="Pfam" id="PF12849">
    <property type="entry name" value="PBP_like_2"/>
    <property type="match status" value="1"/>
</dbReference>
<keyword evidence="5 7" id="KW-0813">Transport</keyword>
<name>A0AAJ1E0F5_9PSED</name>
<protein>
    <recommendedName>
        <fullName evidence="4 7">Phosphate-binding protein PstS</fullName>
    </recommendedName>
</protein>
<comment type="caution">
    <text evidence="10">The sequence shown here is derived from an EMBL/GenBank/DDBJ whole genome shotgun (WGS) entry which is preliminary data.</text>
</comment>
<dbReference type="AlphaFoldDB" id="A0AAJ1E0F5"/>
<dbReference type="PIRSF" id="PIRSF002756">
    <property type="entry name" value="PstS"/>
    <property type="match status" value="1"/>
</dbReference>
<accession>A0AAJ1E0F5</accession>
<evidence type="ECO:0000256" key="7">
    <source>
        <dbReference type="PIRNR" id="PIRNR002756"/>
    </source>
</evidence>
<evidence type="ECO:0000256" key="2">
    <source>
        <dbReference type="ARBA" id="ARBA00008725"/>
    </source>
</evidence>
<keyword evidence="6 7" id="KW-0592">Phosphate transport</keyword>
<dbReference type="EMBL" id="JAEEFW010000001">
    <property type="protein sequence ID" value="MBU4631895.1"/>
    <property type="molecule type" value="Genomic_DNA"/>
</dbReference>
<keyword evidence="8" id="KW-0732">Signal</keyword>
<feature type="chain" id="PRO_5042552539" description="Phosphate-binding protein PstS" evidence="8">
    <location>
        <begin position="24"/>
        <end position="388"/>
    </location>
</feature>
<dbReference type="Gene3D" id="3.40.190.10">
    <property type="entry name" value="Periplasmic binding protein-like II"/>
    <property type="match status" value="2"/>
</dbReference>
<reference evidence="10" key="1">
    <citation type="submission" date="2020-12" db="EMBL/GenBank/DDBJ databases">
        <title>Generalized mutagenesis with transposon Tn5. A laboratory procedure for the identification of genes responsible for a bacterial phenotype and its regulation, illustrated with phenazine production in Pseudomonas chlororaphis.</title>
        <authorList>
            <person name="Muzio F."/>
            <person name="Sobrero P."/>
            <person name="Agaras B."/>
            <person name="Valverde C."/>
        </authorList>
    </citation>
    <scope>NUCLEOTIDE SEQUENCE</scope>
    <source>
        <strain evidence="10">SMMP3</strain>
    </source>
</reference>
<evidence type="ECO:0000313" key="10">
    <source>
        <dbReference type="EMBL" id="MBU4631895.1"/>
    </source>
</evidence>
<dbReference type="PANTHER" id="PTHR42996">
    <property type="entry name" value="PHOSPHATE-BINDING PROTEIN PSTS"/>
    <property type="match status" value="1"/>
</dbReference>